<evidence type="ECO:0000313" key="2">
    <source>
        <dbReference type="Proteomes" id="UP000198356"/>
    </source>
</evidence>
<gene>
    <name evidence="1" type="ORF">SAMN05421770_107181</name>
</gene>
<name>A0A239LPU8_9BACT</name>
<dbReference type="AlphaFoldDB" id="A0A239LPU8"/>
<dbReference type="Proteomes" id="UP000198356">
    <property type="component" value="Unassembled WGS sequence"/>
</dbReference>
<dbReference type="EMBL" id="FZOU01000007">
    <property type="protein sequence ID" value="SNT32300.1"/>
    <property type="molecule type" value="Genomic_DNA"/>
</dbReference>
<evidence type="ECO:0000313" key="1">
    <source>
        <dbReference type="EMBL" id="SNT32300.1"/>
    </source>
</evidence>
<sequence>MAMTVEWLRQRCATEHPAPYLLKLVAIFSA</sequence>
<organism evidence="1 2">
    <name type="scientific">Granulicella rosea</name>
    <dbReference type="NCBI Taxonomy" id="474952"/>
    <lineage>
        <taxon>Bacteria</taxon>
        <taxon>Pseudomonadati</taxon>
        <taxon>Acidobacteriota</taxon>
        <taxon>Terriglobia</taxon>
        <taxon>Terriglobales</taxon>
        <taxon>Acidobacteriaceae</taxon>
        <taxon>Granulicella</taxon>
    </lineage>
</organism>
<proteinExistence type="predicted"/>
<keyword evidence="2" id="KW-1185">Reference proteome</keyword>
<protein>
    <submittedName>
        <fullName evidence="1">Uncharacterized protein</fullName>
    </submittedName>
</protein>
<accession>A0A239LPU8</accession>
<reference evidence="1 2" key="1">
    <citation type="submission" date="2017-06" db="EMBL/GenBank/DDBJ databases">
        <authorList>
            <person name="Kim H.J."/>
            <person name="Triplett B.A."/>
        </authorList>
    </citation>
    <scope>NUCLEOTIDE SEQUENCE [LARGE SCALE GENOMIC DNA]</scope>
    <source>
        <strain evidence="1 2">DSM 18704</strain>
    </source>
</reference>